<dbReference type="InterPro" id="IPR050763">
    <property type="entry name" value="ABC_transporter_ATP-binding"/>
</dbReference>
<evidence type="ECO:0000313" key="5">
    <source>
        <dbReference type="EMBL" id="UWZ81969.1"/>
    </source>
</evidence>
<keyword evidence="3 5" id="KW-0067">ATP-binding</keyword>
<accession>A0A9J7BHH9</accession>
<protein>
    <submittedName>
        <fullName evidence="5">ABC transporter ATP-binding protein</fullName>
    </submittedName>
</protein>
<dbReference type="PROSITE" id="PS50893">
    <property type="entry name" value="ABC_TRANSPORTER_2"/>
    <property type="match status" value="1"/>
</dbReference>
<name>A0A9J7BHH9_9BACT</name>
<reference evidence="5" key="1">
    <citation type="submission" date="2021-04" db="EMBL/GenBank/DDBJ databases">
        <title>Phylogenetic analysis of Acidobacteriaceae.</title>
        <authorList>
            <person name="Qiu L."/>
            <person name="Zhang Q."/>
        </authorList>
    </citation>
    <scope>NUCLEOTIDE SEQUENCE</scope>
    <source>
        <strain evidence="5">DSM 25168</strain>
    </source>
</reference>
<keyword evidence="6" id="KW-1185">Reference proteome</keyword>
<evidence type="ECO:0000256" key="2">
    <source>
        <dbReference type="ARBA" id="ARBA00022741"/>
    </source>
</evidence>
<evidence type="ECO:0000313" key="6">
    <source>
        <dbReference type="Proteomes" id="UP001059380"/>
    </source>
</evidence>
<evidence type="ECO:0000256" key="3">
    <source>
        <dbReference type="ARBA" id="ARBA00022840"/>
    </source>
</evidence>
<dbReference type="SUPFAM" id="SSF52540">
    <property type="entry name" value="P-loop containing nucleoside triphosphate hydrolases"/>
    <property type="match status" value="1"/>
</dbReference>
<keyword evidence="2" id="KW-0547">Nucleotide-binding</keyword>
<sequence>MATADVYPSQSSISAAAWTGPNATVANLHSVTKKYGKTTALDNFSFRLAPGEVVTLLGPNGAGKTTAVRLLLGLIAPNAGAVSVLGRDPRDADARTRTGAMLQVARVPEVLRVRELIDLFRSYYPQPLPTKEIVRIAKLEGLENRLFGKLSGGQRQRTLFGLAICGNPDLVFLDEPTTGMDIESRRALWDEVRALSAAGKAVLLTTHYLEEADVLATRVVVINRGKTICEGTPADIRRRVSGRRIRCVTQLDHAFLATLPTVSDVRQDREAVIVTAEAAEDVVREMLQRDRTLSGLEILTPALEDAFLALTAGPKGGHHER</sequence>
<dbReference type="CDD" id="cd03230">
    <property type="entry name" value="ABC_DR_subfamily_A"/>
    <property type="match status" value="1"/>
</dbReference>
<gene>
    <name evidence="5" type="ORF">MOP44_15455</name>
</gene>
<keyword evidence="1" id="KW-0813">Transport</keyword>
<dbReference type="InterPro" id="IPR003593">
    <property type="entry name" value="AAA+_ATPase"/>
</dbReference>
<dbReference type="PANTHER" id="PTHR42711">
    <property type="entry name" value="ABC TRANSPORTER ATP-BINDING PROTEIN"/>
    <property type="match status" value="1"/>
</dbReference>
<dbReference type="AlphaFoldDB" id="A0A9J7BHH9"/>
<dbReference type="SMART" id="SM00382">
    <property type="entry name" value="AAA"/>
    <property type="match status" value="1"/>
</dbReference>
<dbReference type="InterPro" id="IPR027417">
    <property type="entry name" value="P-loop_NTPase"/>
</dbReference>
<evidence type="ECO:0000256" key="1">
    <source>
        <dbReference type="ARBA" id="ARBA00022448"/>
    </source>
</evidence>
<dbReference type="GO" id="GO:0016887">
    <property type="term" value="F:ATP hydrolysis activity"/>
    <property type="evidence" value="ECO:0007669"/>
    <property type="project" value="InterPro"/>
</dbReference>
<dbReference type="PANTHER" id="PTHR42711:SF17">
    <property type="entry name" value="ABC TRANSPORTER ATP-BINDING PROTEIN"/>
    <property type="match status" value="1"/>
</dbReference>
<dbReference type="GO" id="GO:0005524">
    <property type="term" value="F:ATP binding"/>
    <property type="evidence" value="ECO:0007669"/>
    <property type="project" value="UniProtKB-KW"/>
</dbReference>
<dbReference type="EMBL" id="CP093313">
    <property type="protein sequence ID" value="UWZ81969.1"/>
    <property type="molecule type" value="Genomic_DNA"/>
</dbReference>
<dbReference type="Gene3D" id="3.40.50.300">
    <property type="entry name" value="P-loop containing nucleotide triphosphate hydrolases"/>
    <property type="match status" value="1"/>
</dbReference>
<evidence type="ECO:0000259" key="4">
    <source>
        <dbReference type="PROSITE" id="PS50893"/>
    </source>
</evidence>
<feature type="domain" description="ABC transporter" evidence="4">
    <location>
        <begin position="26"/>
        <end position="249"/>
    </location>
</feature>
<organism evidence="5 6">
    <name type="scientific">Occallatibacter riparius</name>
    <dbReference type="NCBI Taxonomy" id="1002689"/>
    <lineage>
        <taxon>Bacteria</taxon>
        <taxon>Pseudomonadati</taxon>
        <taxon>Acidobacteriota</taxon>
        <taxon>Terriglobia</taxon>
        <taxon>Terriglobales</taxon>
        <taxon>Acidobacteriaceae</taxon>
        <taxon>Occallatibacter</taxon>
    </lineage>
</organism>
<dbReference type="Proteomes" id="UP001059380">
    <property type="component" value="Chromosome"/>
</dbReference>
<dbReference type="Pfam" id="PF00005">
    <property type="entry name" value="ABC_tran"/>
    <property type="match status" value="1"/>
</dbReference>
<dbReference type="RefSeq" id="WP_260790963.1">
    <property type="nucleotide sequence ID" value="NZ_CP093313.1"/>
</dbReference>
<dbReference type="KEGG" id="orp:MOP44_15455"/>
<dbReference type="InterPro" id="IPR003439">
    <property type="entry name" value="ABC_transporter-like_ATP-bd"/>
</dbReference>
<proteinExistence type="predicted"/>